<feature type="domain" description="DUF6535" evidence="2">
    <location>
        <begin position="19"/>
        <end position="188"/>
    </location>
</feature>
<feature type="transmembrane region" description="Helical" evidence="1">
    <location>
        <begin position="103"/>
        <end position="126"/>
    </location>
</feature>
<organism evidence="3 4">
    <name type="scientific">Serendipita vermifera MAFF 305830</name>
    <dbReference type="NCBI Taxonomy" id="933852"/>
    <lineage>
        <taxon>Eukaryota</taxon>
        <taxon>Fungi</taxon>
        <taxon>Dikarya</taxon>
        <taxon>Basidiomycota</taxon>
        <taxon>Agaricomycotina</taxon>
        <taxon>Agaricomycetes</taxon>
        <taxon>Sebacinales</taxon>
        <taxon>Serendipitaceae</taxon>
        <taxon>Serendipita</taxon>
    </lineage>
</organism>
<evidence type="ECO:0000259" key="2">
    <source>
        <dbReference type="Pfam" id="PF20153"/>
    </source>
</evidence>
<feature type="transmembrane region" description="Helical" evidence="1">
    <location>
        <begin position="193"/>
        <end position="216"/>
    </location>
</feature>
<proteinExistence type="predicted"/>
<reference evidence="4" key="2">
    <citation type="submission" date="2015-01" db="EMBL/GenBank/DDBJ databases">
        <title>Evolutionary Origins and Diversification of the Mycorrhizal Mutualists.</title>
        <authorList>
            <consortium name="DOE Joint Genome Institute"/>
            <consortium name="Mycorrhizal Genomics Consortium"/>
            <person name="Kohler A."/>
            <person name="Kuo A."/>
            <person name="Nagy L.G."/>
            <person name="Floudas D."/>
            <person name="Copeland A."/>
            <person name="Barry K.W."/>
            <person name="Cichocki N."/>
            <person name="Veneault-Fourrey C."/>
            <person name="LaButti K."/>
            <person name="Lindquist E.A."/>
            <person name="Lipzen A."/>
            <person name="Lundell T."/>
            <person name="Morin E."/>
            <person name="Murat C."/>
            <person name="Riley R."/>
            <person name="Ohm R."/>
            <person name="Sun H."/>
            <person name="Tunlid A."/>
            <person name="Henrissat B."/>
            <person name="Grigoriev I.V."/>
            <person name="Hibbett D.S."/>
            <person name="Martin F."/>
        </authorList>
    </citation>
    <scope>NUCLEOTIDE SEQUENCE [LARGE SCALE GENOMIC DNA]</scope>
    <source>
        <strain evidence="4">MAFF 305830</strain>
    </source>
</reference>
<evidence type="ECO:0000313" key="4">
    <source>
        <dbReference type="Proteomes" id="UP000054097"/>
    </source>
</evidence>
<dbReference type="EMBL" id="KN824297">
    <property type="protein sequence ID" value="KIM27753.1"/>
    <property type="molecule type" value="Genomic_DNA"/>
</dbReference>
<dbReference type="HOGENOM" id="CLU_416286_0_0_1"/>
<dbReference type="OrthoDB" id="3219854at2759"/>
<keyword evidence="1" id="KW-1133">Transmembrane helix</keyword>
<accession>A0A0C2WND0</accession>
<dbReference type="AlphaFoldDB" id="A0A0C2WND0"/>
<dbReference type="InterPro" id="IPR045338">
    <property type="entry name" value="DUF6535"/>
</dbReference>
<gene>
    <name evidence="3" type="ORF">M408DRAFT_329901</name>
</gene>
<keyword evidence="1" id="KW-0472">Membrane</keyword>
<dbReference type="Pfam" id="PF20153">
    <property type="entry name" value="DUF6535"/>
    <property type="match status" value="1"/>
</dbReference>
<dbReference type="Proteomes" id="UP000054097">
    <property type="component" value="Unassembled WGS sequence"/>
</dbReference>
<reference evidence="3 4" key="1">
    <citation type="submission" date="2014-04" db="EMBL/GenBank/DDBJ databases">
        <authorList>
            <consortium name="DOE Joint Genome Institute"/>
            <person name="Kuo A."/>
            <person name="Zuccaro A."/>
            <person name="Kohler A."/>
            <person name="Nagy L.G."/>
            <person name="Floudas D."/>
            <person name="Copeland A."/>
            <person name="Barry K.W."/>
            <person name="Cichocki N."/>
            <person name="Veneault-Fourrey C."/>
            <person name="LaButti K."/>
            <person name="Lindquist E.A."/>
            <person name="Lipzen A."/>
            <person name="Lundell T."/>
            <person name="Morin E."/>
            <person name="Murat C."/>
            <person name="Sun H."/>
            <person name="Tunlid A."/>
            <person name="Henrissat B."/>
            <person name="Grigoriev I.V."/>
            <person name="Hibbett D.S."/>
            <person name="Martin F."/>
            <person name="Nordberg H.P."/>
            <person name="Cantor M.N."/>
            <person name="Hua S.X."/>
        </authorList>
    </citation>
    <scope>NUCLEOTIDE SEQUENCE [LARGE SCALE GENOMIC DNA]</scope>
    <source>
        <strain evidence="3 4">MAFF 305830</strain>
    </source>
</reference>
<keyword evidence="1" id="KW-0812">Transmembrane</keyword>
<sequence>MVKNSKEPTQERLLDPYAVYNARAAITDEALLKEANEGMDALMVFAGLFSAVIATLIQITWGMLVPNASDYTNQVLLSLYNATVNERTNYPALPDFQPTQSAVIINLLFFLSLILSLGTALGAMLVKEWARQYDPASDYENITWLRARDRHRRYESYNHWPLRTIHASLPMVIHAALLIFLIGIIIWTNQLHYRIYLTLLVTVSVGTAGYLALAFVPTFMDASPFKWPLSQAIRFVLRPLWNGLRAISGSNRLESRLQPPYILSPTEISLEREKSTQVKPSSYAVTDAAVLIDLMCNSSTHEELDASIDALLRGEWGGVSVSRNLMKRHDILFRRYRELAATCWDAESNTAWTDMIERIRRLLRFVEWFYYQLEPSQRRQVQGWPSTDLANEMRGHAEAHSHVGDFVLAESVLSKLHHIGLPDNVPCERCLDPQSTRPKYKMVKIASSKPKHYAIYYEKLLSACIWSDTDCILNYAPVGDVAAFKRLTKVTLIGYEYLFSQLRGNIPSDRHSELYPILRSLVARKTAELEDPRQQWFLALSRAMNGEMPFLEDDDIAPELNENH</sequence>
<evidence type="ECO:0000313" key="3">
    <source>
        <dbReference type="EMBL" id="KIM27753.1"/>
    </source>
</evidence>
<protein>
    <recommendedName>
        <fullName evidence="2">DUF6535 domain-containing protein</fullName>
    </recommendedName>
</protein>
<name>A0A0C2WND0_SERVB</name>
<keyword evidence="4" id="KW-1185">Reference proteome</keyword>
<feature type="transmembrane region" description="Helical" evidence="1">
    <location>
        <begin position="167"/>
        <end position="187"/>
    </location>
</feature>
<feature type="transmembrane region" description="Helical" evidence="1">
    <location>
        <begin position="41"/>
        <end position="61"/>
    </location>
</feature>
<evidence type="ECO:0000256" key="1">
    <source>
        <dbReference type="SAM" id="Phobius"/>
    </source>
</evidence>